<feature type="compositionally biased region" description="Polar residues" evidence="5">
    <location>
        <begin position="117"/>
        <end position="143"/>
    </location>
</feature>
<dbReference type="InterPro" id="IPR037682">
    <property type="entry name" value="TonB_C"/>
</dbReference>
<name>A0A951Q3S3_9NOST</name>
<evidence type="ECO:0000256" key="4">
    <source>
        <dbReference type="ARBA" id="ARBA00023136"/>
    </source>
</evidence>
<feature type="compositionally biased region" description="Polar residues" evidence="5">
    <location>
        <begin position="280"/>
        <end position="290"/>
    </location>
</feature>
<organism evidence="8 9">
    <name type="scientific">Mojavia pulchra JT2-VF2</name>
    <dbReference type="NCBI Taxonomy" id="287848"/>
    <lineage>
        <taxon>Bacteria</taxon>
        <taxon>Bacillati</taxon>
        <taxon>Cyanobacteriota</taxon>
        <taxon>Cyanophyceae</taxon>
        <taxon>Nostocales</taxon>
        <taxon>Nostocaceae</taxon>
    </lineage>
</organism>
<feature type="domain" description="TonB C-terminal" evidence="7">
    <location>
        <begin position="338"/>
        <end position="433"/>
    </location>
</feature>
<evidence type="ECO:0000256" key="2">
    <source>
        <dbReference type="ARBA" id="ARBA00022692"/>
    </source>
</evidence>
<gene>
    <name evidence="8" type="ORF">KME32_29615</name>
</gene>
<dbReference type="Proteomes" id="UP000715781">
    <property type="component" value="Unassembled WGS sequence"/>
</dbReference>
<keyword evidence="4 6" id="KW-0472">Membrane</keyword>
<protein>
    <submittedName>
        <fullName evidence="8">TonB family protein</fullName>
    </submittedName>
</protein>
<feature type="compositionally biased region" description="Low complexity" evidence="5">
    <location>
        <begin position="150"/>
        <end position="232"/>
    </location>
</feature>
<dbReference type="GO" id="GO:0055085">
    <property type="term" value="P:transmembrane transport"/>
    <property type="evidence" value="ECO:0007669"/>
    <property type="project" value="InterPro"/>
</dbReference>
<evidence type="ECO:0000259" key="7">
    <source>
        <dbReference type="PROSITE" id="PS52015"/>
    </source>
</evidence>
<dbReference type="Gene3D" id="3.30.1150.10">
    <property type="match status" value="1"/>
</dbReference>
<evidence type="ECO:0000256" key="5">
    <source>
        <dbReference type="SAM" id="MobiDB-lite"/>
    </source>
</evidence>
<sequence length="439" mass="47251">MAFSDECHRYRSLHPAQIIFCLVTSILLHSTLLMVSKYWLKAFMPEPKQEIPIEVVEVFPNQTHIPPKTSFRATKDSIAGGKALPKRPVSAVLPRDAHRASSKSPSDLSPVKVFQPGTGQQKAELPNSSSQQPKPQKTKSASATRPPALKPKAVAPTTLPTPTTEPTALTRLTRPPVPKPKAVAPTTLPTPTTEPTALTRVTRPPVPKPKAVAPTTLPTPTTEPTALTRVTRPPAPKPQKIAVAPTTPPAPKIEPTAHNRAITSPVPNPNNLIQPGTRLSGRTPSQTRPSHYTGAAGLLGGTVSVSSRNFSGDNLAASPNSNRDRKTTSGIDAQSQDIDITSYLNQLRQRVKQQWLPGMSQSDRRTVLNFSVNRSGQLSNLQFAQTSGFSLTDQAALNAIQRAAPFAPLPTGYPNKYIHIQFTFDINVYGELNLSGDGG</sequence>
<feature type="compositionally biased region" description="Polar residues" evidence="5">
    <location>
        <begin position="310"/>
        <end position="321"/>
    </location>
</feature>
<keyword evidence="3 6" id="KW-1133">Transmembrane helix</keyword>
<dbReference type="AlphaFoldDB" id="A0A951Q3S3"/>
<feature type="region of interest" description="Disordered" evidence="5">
    <location>
        <begin position="64"/>
        <end position="294"/>
    </location>
</feature>
<feature type="transmembrane region" description="Helical" evidence="6">
    <location>
        <begin position="18"/>
        <end position="40"/>
    </location>
</feature>
<evidence type="ECO:0000256" key="6">
    <source>
        <dbReference type="SAM" id="Phobius"/>
    </source>
</evidence>
<feature type="region of interest" description="Disordered" evidence="5">
    <location>
        <begin position="310"/>
        <end position="333"/>
    </location>
</feature>
<keyword evidence="2 6" id="KW-0812">Transmembrane</keyword>
<reference evidence="8" key="2">
    <citation type="journal article" date="2022" name="Microbiol. Resour. Announc.">
        <title>Metagenome Sequencing to Explore Phylogenomics of Terrestrial Cyanobacteria.</title>
        <authorList>
            <person name="Ward R.D."/>
            <person name="Stajich J.E."/>
            <person name="Johansen J.R."/>
            <person name="Huntemann M."/>
            <person name="Clum A."/>
            <person name="Foster B."/>
            <person name="Foster B."/>
            <person name="Roux S."/>
            <person name="Palaniappan K."/>
            <person name="Varghese N."/>
            <person name="Mukherjee S."/>
            <person name="Reddy T.B.K."/>
            <person name="Daum C."/>
            <person name="Copeland A."/>
            <person name="Chen I.A."/>
            <person name="Ivanova N.N."/>
            <person name="Kyrpides N.C."/>
            <person name="Shapiro N."/>
            <person name="Eloe-Fadrosh E.A."/>
            <person name="Pietrasiak N."/>
        </authorList>
    </citation>
    <scope>NUCLEOTIDE SEQUENCE</scope>
    <source>
        <strain evidence="8">JT2-VF2</strain>
    </source>
</reference>
<proteinExistence type="predicted"/>
<dbReference type="GO" id="GO:0016020">
    <property type="term" value="C:membrane"/>
    <property type="evidence" value="ECO:0007669"/>
    <property type="project" value="UniProtKB-SubCell"/>
</dbReference>
<reference evidence="8" key="1">
    <citation type="submission" date="2021-05" db="EMBL/GenBank/DDBJ databases">
        <authorList>
            <person name="Pietrasiak N."/>
            <person name="Ward R."/>
            <person name="Stajich J.E."/>
            <person name="Kurbessoian T."/>
        </authorList>
    </citation>
    <scope>NUCLEOTIDE SEQUENCE</scope>
    <source>
        <strain evidence="8">JT2-VF2</strain>
    </source>
</reference>
<evidence type="ECO:0000313" key="9">
    <source>
        <dbReference type="Proteomes" id="UP000715781"/>
    </source>
</evidence>
<evidence type="ECO:0000313" key="8">
    <source>
        <dbReference type="EMBL" id="MBW4565180.1"/>
    </source>
</evidence>
<dbReference type="NCBIfam" id="TIGR01352">
    <property type="entry name" value="tonB_Cterm"/>
    <property type="match status" value="1"/>
</dbReference>
<dbReference type="EMBL" id="JAHHHN010000032">
    <property type="protein sequence ID" value="MBW4565180.1"/>
    <property type="molecule type" value="Genomic_DNA"/>
</dbReference>
<dbReference type="SUPFAM" id="SSF74653">
    <property type="entry name" value="TolA/TonB C-terminal domain"/>
    <property type="match status" value="1"/>
</dbReference>
<evidence type="ECO:0000256" key="1">
    <source>
        <dbReference type="ARBA" id="ARBA00004167"/>
    </source>
</evidence>
<dbReference type="Pfam" id="PF13103">
    <property type="entry name" value="TonB_2"/>
    <property type="match status" value="1"/>
</dbReference>
<dbReference type="InterPro" id="IPR006260">
    <property type="entry name" value="TonB/TolA_C"/>
</dbReference>
<dbReference type="PRINTS" id="PR01217">
    <property type="entry name" value="PRICHEXTENSN"/>
</dbReference>
<dbReference type="PROSITE" id="PS52015">
    <property type="entry name" value="TONB_CTD"/>
    <property type="match status" value="1"/>
</dbReference>
<accession>A0A951Q3S3</accession>
<evidence type="ECO:0000256" key="3">
    <source>
        <dbReference type="ARBA" id="ARBA00022989"/>
    </source>
</evidence>
<comment type="subcellular location">
    <subcellularLocation>
        <location evidence="1">Membrane</location>
        <topology evidence="1">Single-pass membrane protein</topology>
    </subcellularLocation>
</comment>
<comment type="caution">
    <text evidence="8">The sequence shown here is derived from an EMBL/GenBank/DDBJ whole genome shotgun (WGS) entry which is preliminary data.</text>
</comment>